<sequence>MRGGQTLLIALIADIHGNAVALERVLSELEHERPDRVVCLGDVASTGPQPREAIALLRATGCPVVLGNADEWLLTPQFSPNPDEATAKIEEIDAWCREQLGPEHLDYLRGFRSTIEIPLDKRTVLLCCHGSPRSNTEAMRSATPDSELGAMLDRVRATILTCGHTHEQLLRRFGELILLNPGSVGLPFQGDRQTGTVRNPAWAEYALIRWQSGALGIELRRVPVDARTVIAAALVSGMPHAEWWAADWETL</sequence>
<dbReference type="GO" id="GO:0016791">
    <property type="term" value="F:phosphatase activity"/>
    <property type="evidence" value="ECO:0007669"/>
    <property type="project" value="TreeGrafter"/>
</dbReference>
<evidence type="ECO:0000256" key="1">
    <source>
        <dbReference type="ARBA" id="ARBA00008950"/>
    </source>
</evidence>
<organism evidence="3">
    <name type="scientific">Thermorudis peleae</name>
    <dbReference type="NCBI Taxonomy" id="1382356"/>
    <lineage>
        <taxon>Bacteria</taxon>
        <taxon>Pseudomonadati</taxon>
        <taxon>Thermomicrobiota</taxon>
        <taxon>Thermomicrobia</taxon>
        <taxon>Thermomicrobia incertae sedis</taxon>
        <taxon>Thermorudis</taxon>
    </lineage>
</organism>
<evidence type="ECO:0000313" key="3">
    <source>
        <dbReference type="EMBL" id="HEG90809.1"/>
    </source>
</evidence>
<dbReference type="InterPro" id="IPR050126">
    <property type="entry name" value="Ap4A_hydrolase"/>
</dbReference>
<dbReference type="SUPFAM" id="SSF56300">
    <property type="entry name" value="Metallo-dependent phosphatases"/>
    <property type="match status" value="1"/>
</dbReference>
<dbReference type="PIRSF" id="PIRSF000883">
    <property type="entry name" value="Pesterase_MJ0912"/>
    <property type="match status" value="1"/>
</dbReference>
<comment type="similarity">
    <text evidence="1">Belongs to the metallophosphoesterase superfamily. YfcE family.</text>
</comment>
<dbReference type="InterPro" id="IPR011152">
    <property type="entry name" value="Pesterase_MJ0912"/>
</dbReference>
<dbReference type="Gene3D" id="3.60.21.10">
    <property type="match status" value="1"/>
</dbReference>
<dbReference type="PANTHER" id="PTHR42850">
    <property type="entry name" value="METALLOPHOSPHOESTERASE"/>
    <property type="match status" value="1"/>
</dbReference>
<dbReference type="InterPro" id="IPR024654">
    <property type="entry name" value="Calcineurin-like_PHP_lpxH"/>
</dbReference>
<feature type="domain" description="Calcineurin-like phosphoesterase" evidence="2">
    <location>
        <begin position="8"/>
        <end position="194"/>
    </location>
</feature>
<accession>A0A831TGU4</accession>
<dbReference type="PANTHER" id="PTHR42850:SF2">
    <property type="entry name" value="BLL5683 PROTEIN"/>
    <property type="match status" value="1"/>
</dbReference>
<evidence type="ECO:0000259" key="2">
    <source>
        <dbReference type="Pfam" id="PF12850"/>
    </source>
</evidence>
<proteinExistence type="inferred from homology"/>
<comment type="caution">
    <text evidence="3">The sequence shown here is derived from an EMBL/GenBank/DDBJ whole genome shotgun (WGS) entry which is preliminary data.</text>
</comment>
<dbReference type="GO" id="GO:0005737">
    <property type="term" value="C:cytoplasm"/>
    <property type="evidence" value="ECO:0007669"/>
    <property type="project" value="TreeGrafter"/>
</dbReference>
<reference evidence="3" key="1">
    <citation type="journal article" date="2020" name="mSystems">
        <title>Genome- and Community-Level Interaction Insights into Carbon Utilization and Element Cycling Functions of Hydrothermarchaeota in Hydrothermal Sediment.</title>
        <authorList>
            <person name="Zhou Z."/>
            <person name="Liu Y."/>
            <person name="Xu W."/>
            <person name="Pan J."/>
            <person name="Luo Z.H."/>
            <person name="Li M."/>
        </authorList>
    </citation>
    <scope>NUCLEOTIDE SEQUENCE [LARGE SCALE GENOMIC DNA]</scope>
    <source>
        <strain evidence="3">SpSt-210</strain>
    </source>
</reference>
<protein>
    <submittedName>
        <fullName evidence="3">Metallophosphoesterase</fullName>
    </submittedName>
</protein>
<dbReference type="EMBL" id="DSIY01000122">
    <property type="protein sequence ID" value="HEG90809.1"/>
    <property type="molecule type" value="Genomic_DNA"/>
</dbReference>
<dbReference type="AlphaFoldDB" id="A0A831TGU4"/>
<dbReference type="Pfam" id="PF12850">
    <property type="entry name" value="Metallophos_2"/>
    <property type="match status" value="1"/>
</dbReference>
<gene>
    <name evidence="3" type="ORF">ENP34_05125</name>
</gene>
<name>A0A831TGU4_9BACT</name>
<dbReference type="InterPro" id="IPR029052">
    <property type="entry name" value="Metallo-depent_PP-like"/>
</dbReference>